<name>A0ABQ7S893_9ACAR</name>
<dbReference type="EMBL" id="JAIFTH010000385">
    <property type="protein sequence ID" value="KAG9509650.1"/>
    <property type="molecule type" value="Genomic_DNA"/>
</dbReference>
<keyword evidence="2" id="KW-0472">Membrane</keyword>
<feature type="region of interest" description="Disordered" evidence="1">
    <location>
        <begin position="864"/>
        <end position="896"/>
    </location>
</feature>
<dbReference type="SUPFAM" id="SSF48726">
    <property type="entry name" value="Immunoglobulin"/>
    <property type="match status" value="2"/>
</dbReference>
<dbReference type="PANTHER" id="PTHR23278">
    <property type="entry name" value="SIDESTEP PROTEIN"/>
    <property type="match status" value="1"/>
</dbReference>
<proteinExistence type="predicted"/>
<sequence length="1696" mass="184124">MHPVNGSRCRVISDNDGDFQSCLLASMSSLSLATNSNSRLQTTRSKSKSRRRRTRRRRKRRKRATLSSSSGANVNGERPRLACAQSIMATGLIVLVRTRADRRQCVTHGALFSSQRCCYYCCCCCCSCCYCRRSRGRHSLHVPLTAICLLLLHVLGGVVVVERVEGANTSNSSNTTVPDSTMPSVPSMQLQRLWKRQASNMAHGEQPTVGPLALPLHASVGSSVLRSMADEDTALRNIGQNVESEVVTTLIGSRVRLPCHLASSAFVNSVSSLSSYMSSTKQQHQQQLESSSTAAADLSAQSPVVFPIDDAIALVFWFKDNQTTPIYTLDARRIATHGSSGGVGGGGGGAGGQVATHLSSAWHNQHLLEHAVHHTSSAGWSQQQAVISSGSGSTKLAESSSSNGSHWNNNKDSQQYVLDVRYPMAHLLIERVSPRHAGHYKCRIDYRRARTVQRSIVLNVIAGPFDEDTNVTLTCQTVDGSPTPTMRWLTTTTDSNNNNINSSSLLHVQQHNVEQMPAGVVATQLELWPVRRQYHGAKLTCLATNTNNLTSSGGTPPPAPLTKSLIVQLNLRPTTITIDVSVDDKSLPVITINSTDAANEPKIAHYIKARSGQRMHLVCASHGSLPAAQVQWYAKHESTSDPSKQPMQHLTVKQDKDKYQDVDVVRERSLAEWRSVVGEHDHGRHLAEPNVQTIEWFLNDSRVARWPLAQQQQQQHYDRQHERTESQSSIVQVSRSNQVSNKGTQLTLTRVTRSDQGAQLTCEAYNRVLLDVAHVKQLECRMNARPEPNEYVWSFEPSMKMSTTTSSHSAINSEMNSAANTEQSSAVTHRNEQAVMSSSSSSLMNVTARQYGLHVCRATNTVAVPSGTPTMTRTTSGSSSSGNEQVHHTTNETTSAGAECRFRVEPARAPRAAPRDCRAIAVRSVQRLRVACESPYDSMSRTTTGGAAGASSSSSASEMHTINDADAYRLELFDMSTTTSENENEDQHQNDEQNSNTAPSSPLLLMNVTNDEPNFDVDWPAMLNGTRAPMHRLVVRVSAVNLRGVGPARTISFSSNLDSSSSNNNSFFVRIDATGSHSTDNHTSTVRINSEGKSTSMAAAAAATARDTRGDHQSIEAQDQVIVSSLVDESASTGSVQFGADHTTSASVAQSRWLRWALTGAVGTIVLFTMLVVNLVRLKLLLSSGRHEQAAHIATANNNNNNNKGNNSEQQQRISDANSVMIYGAMHRMSGDDANGQMNKLVYEQGGTLVSSVESGQRVYSVLPLAHELHELRNNQQQVSSVSQAGASADDPRTCHEHAMCIATHHGTSNSTFQLCTVDDCVTLYNCDNVSQHRSAGAPAAATTIMSACLLSAKHSNTDVDQNTHVHNNSNNNNTNNDEDDEDTLASSVIMHACIRDNTTSTTGTYVPHAHKLNDNNNSSSSNSKVHFTLDQSPVLLTSSGAVTVASSDPASDATSGCCCDATNSCATNNSTATTKTTALAMNNDHQHQHQHQHQHHYIECNSQGSAGNSNYTCHYQLSSNASRSDIDSHAQQQQQLSMLCAHHRMHEQCSTLINNDSNWPTSDQCQCANGNSMLHLLTGSDCASSACGSSTVSGSLASDSAINNNFNINSACVMPSPRDCRDNANGHTHDTTQQMPSRVPSAPHHASDVCHDAHMAPVVAPELSRQTTTSVQRVIRFDDKIDDDLPLCRQHHMFL</sequence>
<feature type="domain" description="Ig-like" evidence="3">
    <location>
        <begin position="775"/>
        <end position="876"/>
    </location>
</feature>
<dbReference type="InterPro" id="IPR013783">
    <property type="entry name" value="Ig-like_fold"/>
</dbReference>
<dbReference type="SMART" id="SM00409">
    <property type="entry name" value="IG"/>
    <property type="match status" value="3"/>
</dbReference>
<protein>
    <recommendedName>
        <fullName evidence="3">Ig-like domain-containing protein</fullName>
    </recommendedName>
</protein>
<dbReference type="PANTHER" id="PTHR23278:SF19">
    <property type="entry name" value="OBSCURIN"/>
    <property type="match status" value="1"/>
</dbReference>
<feature type="region of interest" description="Disordered" evidence="1">
    <location>
        <begin position="978"/>
        <end position="1007"/>
    </location>
</feature>
<dbReference type="InterPro" id="IPR007110">
    <property type="entry name" value="Ig-like_dom"/>
</dbReference>
<feature type="compositionally biased region" description="Basic and acidic residues" evidence="1">
    <location>
        <begin position="1620"/>
        <end position="1631"/>
    </location>
</feature>
<comment type="caution">
    <text evidence="4">The sequence shown here is derived from an EMBL/GenBank/DDBJ whole genome shotgun (WGS) entry which is preliminary data.</text>
</comment>
<evidence type="ECO:0000313" key="4">
    <source>
        <dbReference type="EMBL" id="KAG9509650.1"/>
    </source>
</evidence>
<dbReference type="PROSITE" id="PS50835">
    <property type="entry name" value="IG_LIKE"/>
    <property type="match status" value="3"/>
</dbReference>
<reference evidence="4 5" key="1">
    <citation type="submission" date="2020-10" db="EMBL/GenBank/DDBJ databases">
        <authorList>
            <person name="Klimov P.B."/>
            <person name="Dyachkov S.M."/>
            <person name="Chetverikov P.E."/>
        </authorList>
    </citation>
    <scope>NUCLEOTIDE SEQUENCE [LARGE SCALE GENOMIC DNA]</scope>
    <source>
        <strain evidence="4">BMOC 18-1129-001#AD2665</strain>
        <tissue evidence="4">Entire mites</tissue>
    </source>
</reference>
<feature type="region of interest" description="Disordered" evidence="1">
    <location>
        <begin position="636"/>
        <end position="656"/>
    </location>
</feature>
<accession>A0ABQ7S893</accession>
<feature type="region of interest" description="Disordered" evidence="1">
    <location>
        <begin position="1360"/>
        <end position="1382"/>
    </location>
</feature>
<feature type="region of interest" description="Disordered" evidence="1">
    <location>
        <begin position="709"/>
        <end position="746"/>
    </location>
</feature>
<keyword evidence="2" id="KW-1133">Transmembrane helix</keyword>
<evidence type="ECO:0000256" key="2">
    <source>
        <dbReference type="SAM" id="Phobius"/>
    </source>
</evidence>
<dbReference type="Proteomes" id="UP000825002">
    <property type="component" value="Unassembled WGS sequence"/>
</dbReference>
<dbReference type="InterPro" id="IPR036179">
    <property type="entry name" value="Ig-like_dom_sf"/>
</dbReference>
<dbReference type="Gene3D" id="2.60.40.10">
    <property type="entry name" value="Immunoglobulins"/>
    <property type="match status" value="2"/>
</dbReference>
<keyword evidence="5" id="KW-1185">Reference proteome</keyword>
<evidence type="ECO:0000313" key="5">
    <source>
        <dbReference type="Proteomes" id="UP000825002"/>
    </source>
</evidence>
<feature type="compositionally biased region" description="Polar residues" evidence="1">
    <location>
        <begin position="726"/>
        <end position="746"/>
    </location>
</feature>
<keyword evidence="2" id="KW-0812">Transmembrane</keyword>
<feature type="compositionally biased region" description="Low complexity" evidence="1">
    <location>
        <begin position="942"/>
        <end position="957"/>
    </location>
</feature>
<feature type="domain" description="Ig-like" evidence="3">
    <location>
        <begin position="601"/>
        <end position="659"/>
    </location>
</feature>
<dbReference type="InterPro" id="IPR003599">
    <property type="entry name" value="Ig_sub"/>
</dbReference>
<feature type="domain" description="Ig-like" evidence="3">
    <location>
        <begin position="467"/>
        <end position="562"/>
    </location>
</feature>
<feature type="region of interest" description="Disordered" evidence="1">
    <location>
        <begin position="34"/>
        <end position="74"/>
    </location>
</feature>
<organism evidence="4 5">
    <name type="scientific">Fragariocoptes setiger</name>
    <dbReference type="NCBI Taxonomy" id="1670756"/>
    <lineage>
        <taxon>Eukaryota</taxon>
        <taxon>Metazoa</taxon>
        <taxon>Ecdysozoa</taxon>
        <taxon>Arthropoda</taxon>
        <taxon>Chelicerata</taxon>
        <taxon>Arachnida</taxon>
        <taxon>Acari</taxon>
        <taxon>Acariformes</taxon>
        <taxon>Trombidiformes</taxon>
        <taxon>Prostigmata</taxon>
        <taxon>Eupodina</taxon>
        <taxon>Eriophyoidea</taxon>
        <taxon>Phytoptidae</taxon>
        <taxon>Fragariocoptes</taxon>
    </lineage>
</organism>
<feature type="transmembrane region" description="Helical" evidence="2">
    <location>
        <begin position="142"/>
        <end position="161"/>
    </location>
</feature>
<feature type="non-terminal residue" evidence="4">
    <location>
        <position position="1696"/>
    </location>
</feature>
<feature type="region of interest" description="Disordered" evidence="1">
    <location>
        <begin position="1620"/>
        <end position="1648"/>
    </location>
</feature>
<evidence type="ECO:0000259" key="3">
    <source>
        <dbReference type="PROSITE" id="PS50835"/>
    </source>
</evidence>
<feature type="compositionally biased region" description="Low complexity" evidence="1">
    <location>
        <begin position="866"/>
        <end position="882"/>
    </location>
</feature>
<gene>
    <name evidence="4" type="ORF">GZH46_01821</name>
</gene>
<feature type="compositionally biased region" description="Basic residues" evidence="1">
    <location>
        <begin position="45"/>
        <end position="64"/>
    </location>
</feature>
<feature type="compositionally biased region" description="Low complexity" evidence="1">
    <location>
        <begin position="399"/>
        <end position="410"/>
    </location>
</feature>
<feature type="region of interest" description="Disordered" evidence="1">
    <location>
        <begin position="936"/>
        <end position="959"/>
    </location>
</feature>
<evidence type="ECO:0000256" key="1">
    <source>
        <dbReference type="SAM" id="MobiDB-lite"/>
    </source>
</evidence>
<feature type="compositionally biased region" description="Basic and acidic residues" evidence="1">
    <location>
        <begin position="716"/>
        <end position="725"/>
    </location>
</feature>
<feature type="compositionally biased region" description="Low complexity" evidence="1">
    <location>
        <begin position="34"/>
        <end position="44"/>
    </location>
</feature>
<feature type="region of interest" description="Disordered" evidence="1">
    <location>
        <begin position="391"/>
        <end position="410"/>
    </location>
</feature>